<dbReference type="SUPFAM" id="SSF53901">
    <property type="entry name" value="Thiolase-like"/>
    <property type="match status" value="1"/>
</dbReference>
<keyword evidence="3" id="KW-0596">Phosphopantetheine</keyword>
<dbReference type="Pfam" id="PF00550">
    <property type="entry name" value="PP-binding"/>
    <property type="match status" value="1"/>
</dbReference>
<gene>
    <name evidence="10" type="ORF">GJB61_04630</name>
</gene>
<feature type="domain" description="PKS/mFAS DH" evidence="9">
    <location>
        <begin position="679"/>
        <end position="962"/>
    </location>
</feature>
<evidence type="ECO:0000256" key="1">
    <source>
        <dbReference type="ARBA" id="ARBA00003299"/>
    </source>
</evidence>
<dbReference type="Gene3D" id="3.40.47.10">
    <property type="match status" value="1"/>
</dbReference>
<comment type="caution">
    <text evidence="10">The sequence shown here is derived from an EMBL/GenBank/DDBJ whole genome shotgun (WGS) entry which is preliminary data.</text>
</comment>
<dbReference type="InterPro" id="IPR042104">
    <property type="entry name" value="PKS_dehydratase_sf"/>
</dbReference>
<dbReference type="Proteomes" id="UP000463051">
    <property type="component" value="Unassembled WGS sequence"/>
</dbReference>
<dbReference type="InterPro" id="IPR020807">
    <property type="entry name" value="PKS_DH"/>
</dbReference>
<evidence type="ECO:0000256" key="3">
    <source>
        <dbReference type="ARBA" id="ARBA00022450"/>
    </source>
</evidence>
<dbReference type="SUPFAM" id="SSF47336">
    <property type="entry name" value="ACP-like"/>
    <property type="match status" value="1"/>
</dbReference>
<dbReference type="Gene3D" id="3.10.129.110">
    <property type="entry name" value="Polyketide synthase dehydratase"/>
    <property type="match status" value="1"/>
</dbReference>
<dbReference type="GO" id="GO:0005737">
    <property type="term" value="C:cytoplasm"/>
    <property type="evidence" value="ECO:0007669"/>
    <property type="project" value="TreeGrafter"/>
</dbReference>
<reference evidence="10 11" key="1">
    <citation type="submission" date="2019-11" db="EMBL/GenBank/DDBJ databases">
        <title>Paenibacillus monticola sp. nov., a novel PGPR strain isolated from mountain sample in China.</title>
        <authorList>
            <person name="Zhao Q."/>
            <person name="Li H.-P."/>
            <person name="Zhang J.-L."/>
        </authorList>
    </citation>
    <scope>NUCLEOTIDE SEQUENCE [LARGE SCALE GENOMIC DNA]</scope>
    <source>
        <strain evidence="10 11">LC-T2</strain>
    </source>
</reference>
<keyword evidence="11" id="KW-1185">Reference proteome</keyword>
<dbReference type="Pfam" id="PF21089">
    <property type="entry name" value="PKS_DH_N"/>
    <property type="match status" value="1"/>
</dbReference>
<dbReference type="PROSITE" id="PS50075">
    <property type="entry name" value="CARRIER"/>
    <property type="match status" value="1"/>
</dbReference>
<dbReference type="InterPro" id="IPR006162">
    <property type="entry name" value="Ppantetheine_attach_site"/>
</dbReference>
<dbReference type="UniPathway" id="UPA01003"/>
<dbReference type="InterPro" id="IPR049490">
    <property type="entry name" value="C883_1060-like_KR_N"/>
</dbReference>
<dbReference type="Gene3D" id="1.10.1200.10">
    <property type="entry name" value="ACP-like"/>
    <property type="match status" value="1"/>
</dbReference>
<dbReference type="InterPro" id="IPR020841">
    <property type="entry name" value="PKS_Beta-ketoAc_synthase_dom"/>
</dbReference>
<dbReference type="GO" id="GO:0031177">
    <property type="term" value="F:phosphopantetheine binding"/>
    <property type="evidence" value="ECO:0007669"/>
    <property type="project" value="InterPro"/>
</dbReference>
<evidence type="ECO:0000259" key="7">
    <source>
        <dbReference type="PROSITE" id="PS50075"/>
    </source>
</evidence>
<dbReference type="InterPro" id="IPR049552">
    <property type="entry name" value="PKS_DH_N"/>
</dbReference>
<dbReference type="InterPro" id="IPR049551">
    <property type="entry name" value="PKS_DH_C"/>
</dbReference>
<dbReference type="InterPro" id="IPR014031">
    <property type="entry name" value="Ketoacyl_synth_C"/>
</dbReference>
<evidence type="ECO:0000259" key="8">
    <source>
        <dbReference type="PROSITE" id="PS52004"/>
    </source>
</evidence>
<dbReference type="GO" id="GO:0004315">
    <property type="term" value="F:3-oxoacyl-[acyl-carrier-protein] synthase activity"/>
    <property type="evidence" value="ECO:0007669"/>
    <property type="project" value="InterPro"/>
</dbReference>
<feature type="domain" description="Carrier" evidence="7">
    <location>
        <begin position="1492"/>
        <end position="1567"/>
    </location>
</feature>
<dbReference type="InterPro" id="IPR049900">
    <property type="entry name" value="PKS_mFAS_DH"/>
</dbReference>
<dbReference type="InterPro" id="IPR057326">
    <property type="entry name" value="KR_dom"/>
</dbReference>
<dbReference type="InterPro" id="IPR036736">
    <property type="entry name" value="ACP-like_sf"/>
</dbReference>
<dbReference type="InterPro" id="IPR036291">
    <property type="entry name" value="NAD(P)-bd_dom_sf"/>
</dbReference>
<keyword evidence="5" id="KW-0808">Transferase</keyword>
<dbReference type="SMART" id="SM00825">
    <property type="entry name" value="PKS_KS"/>
    <property type="match status" value="1"/>
</dbReference>
<dbReference type="InterPro" id="IPR013968">
    <property type="entry name" value="PKS_KR"/>
</dbReference>
<dbReference type="EMBL" id="WJXB01000002">
    <property type="protein sequence ID" value="MRN52278.1"/>
    <property type="molecule type" value="Genomic_DNA"/>
</dbReference>
<dbReference type="PROSITE" id="PS00606">
    <property type="entry name" value="KS3_1"/>
    <property type="match status" value="1"/>
</dbReference>
<feature type="region of interest" description="C-terminal hotdog fold" evidence="6">
    <location>
        <begin position="818"/>
        <end position="962"/>
    </location>
</feature>
<dbReference type="Pfam" id="PF02801">
    <property type="entry name" value="Ketoacyl-synt_C"/>
    <property type="match status" value="1"/>
</dbReference>
<dbReference type="CDD" id="cd00833">
    <property type="entry name" value="PKS"/>
    <property type="match status" value="1"/>
</dbReference>
<sequence length="1569" mass="176018">MDNIKKYIFDQVAANRLAPQEATQLLKELRSEKEESIAVIGMSCKLPGANNVSEYWNNLVNGVNCMSVFPEERKKYLAPIRENPHFSEFVTGAVSTPEDHTKADNNKAGYLSDIDMFDAEFFNIPPREAKYIDSVQRVFLQTAWSAIEDAGYGGNKIYGSNTGVYVGKDNTGSTFYRWLVEGDPMLFTGTWEGILASRISYLFNMRGPAMVVDTACSSGLVAIHNACKALLNKECEMALAGGVALGSTPQSSSDDEDNNSVISSVQADDGIVRTFDKRSSGTIFGEGVGAILLKPLSKALEDGDNIYAIIKGSALNNDGASNGITAPNPRAQEDLFCKAWEDAKINPETIAYIEAHGTGTALGDPIEVKGLTGAFGRYTNHKQFCGIGSVKTNMGHLIGASGLAGIIKVILSLQQKTLLPMINFSEPNPHINFPNSPLYVSDTIKEWKEEDYPRRAGVNAFGFSGTNAHIVVEEAPVSRTRSAEELYVPQVFAISAKSESVLAELVRNYDQFLRVNNQLNLADVCYTANTGRGHYSHRLIMIVNDLADLKKKITAVNLSGLRNTFMEGLWYAKHQIVSDKRKVQDSGEISESQKRGYDIEFKKRLDTLLELNGSSYENFLNELCGYYIKGAHIDWETMYSANKRRKVSLPVYPYEKIPYWAEIRKSSIKNTINAKEIMHPLLDRLAIHSISQDIYTVQLGVDTHWVLKDHKILGNHVIPGTAYIDLLRTLGQIYFVDTAVELRDIQFFTPLSVDEAEPKEAQIIVTKQDDYYNVVVASLLPEDDDRWVVHVEGKIYGVEPGEPEVPFYSVETILEYGDLNPLNLDFSLISDTQSELVAFGPRWFNVKGAYKGEQHLVVHLDLPNEFIPDLDIYHFHPSLLDNALNTGINAFGDGIYLPFSYGCFKVYNRMPSSFYSYATRKNRINSSLETMEFDICLLDENGAVFAEIKDYRVKKVNQIDAANYKRTYYKPLWKNKELESSEDNIHGSVVVFKDEYEFSNRLIEALRSKGCDIIEVQLGEESFKINDNMYVIDGSEESYQEIVDKCDQNQVNQFIHLLTLNEQNEVNTFEQLMERKRNGLDSLFFLTRAVSRSKQRNEKFITLVSDYVKEVTGDEHSINPHHAAFFGLGKVVPYENLNMFCKTIDIDDDTSIESIVHELSHPKQESNVAYRKDVRYIEELNQVSIPAEAPNELSIVEDGVYVITGGNSGIGLEVAKHLAAKKPVKLCLLSRSIIPEKDKWAEIIASDEENSLVHKVKALQEIEASGSFVHCYQANIGKMEEIEAALTIIKEHHGTINGIFHCAGLPGDGFILRKEKAIFDEVVLPKFEGTWLLDNLTRELDLDFLVLFSSMTSIVGAPGQGDYAAANAYMDAYSMYRNKLGKRTLAINWSAWTETGMVTHLGITKKDVLFKSLRNREGLEILDELMKYNVSNVITGEMNYELANFTEIESVIGVSKKIKKNMEKSSKKRVRGSNKKNVRTTAEIDIKGKAQGEYTEMEKILASLYATVLELDEIDIYSNFNDLGGDSIMATEVSRIIDEHYPNKVDISDVFTYSSISDMAEYLGTRLEV</sequence>
<feature type="domain" description="Ketosynthase family 3 (KS3)" evidence="8">
    <location>
        <begin position="34"/>
        <end position="474"/>
    </location>
</feature>
<dbReference type="RefSeq" id="WP_154117320.1">
    <property type="nucleotide sequence ID" value="NZ_WJXB01000002.1"/>
</dbReference>
<dbReference type="SMART" id="SM00826">
    <property type="entry name" value="PKS_DH"/>
    <property type="match status" value="1"/>
</dbReference>
<feature type="active site" description="Proton donor; for dehydratase activity" evidence="6">
    <location>
        <position position="881"/>
    </location>
</feature>
<dbReference type="PANTHER" id="PTHR43775">
    <property type="entry name" value="FATTY ACID SYNTHASE"/>
    <property type="match status" value="1"/>
</dbReference>
<dbReference type="GO" id="GO:0004312">
    <property type="term" value="F:fatty acid synthase activity"/>
    <property type="evidence" value="ECO:0007669"/>
    <property type="project" value="TreeGrafter"/>
</dbReference>
<evidence type="ECO:0000313" key="10">
    <source>
        <dbReference type="EMBL" id="MRN52278.1"/>
    </source>
</evidence>
<dbReference type="SUPFAM" id="SSF51735">
    <property type="entry name" value="NAD(P)-binding Rossmann-fold domains"/>
    <property type="match status" value="2"/>
</dbReference>
<dbReference type="SMART" id="SM00823">
    <property type="entry name" value="PKS_PP"/>
    <property type="match status" value="1"/>
</dbReference>
<comment type="function">
    <text evidence="1">Involved in some intermediate steps for the synthesis of the antibiotic polyketide bacillaene which is involved in secondary metabolism.</text>
</comment>
<evidence type="ECO:0000256" key="6">
    <source>
        <dbReference type="PROSITE-ProRule" id="PRU01363"/>
    </source>
</evidence>
<organism evidence="10 11">
    <name type="scientific">Paenibacillus monticola</name>
    <dbReference type="NCBI Taxonomy" id="2666075"/>
    <lineage>
        <taxon>Bacteria</taxon>
        <taxon>Bacillati</taxon>
        <taxon>Bacillota</taxon>
        <taxon>Bacilli</taxon>
        <taxon>Bacillales</taxon>
        <taxon>Paenibacillaceae</taxon>
        <taxon>Paenibacillus</taxon>
    </lineage>
</organism>
<dbReference type="InterPro" id="IPR018201">
    <property type="entry name" value="Ketoacyl_synth_AS"/>
</dbReference>
<feature type="active site" description="Proton acceptor; for dehydratase activity" evidence="6">
    <location>
        <position position="710"/>
    </location>
</feature>
<evidence type="ECO:0000313" key="11">
    <source>
        <dbReference type="Proteomes" id="UP000463051"/>
    </source>
</evidence>
<dbReference type="Pfam" id="PF00109">
    <property type="entry name" value="ketoacyl-synt"/>
    <property type="match status" value="1"/>
</dbReference>
<dbReference type="GO" id="GO:0006633">
    <property type="term" value="P:fatty acid biosynthetic process"/>
    <property type="evidence" value="ECO:0007669"/>
    <property type="project" value="InterPro"/>
</dbReference>
<dbReference type="Pfam" id="PF08659">
    <property type="entry name" value="KR"/>
    <property type="match status" value="1"/>
</dbReference>
<dbReference type="PROSITE" id="PS52019">
    <property type="entry name" value="PKS_MFAS_DH"/>
    <property type="match status" value="1"/>
</dbReference>
<dbReference type="PANTHER" id="PTHR43775:SF37">
    <property type="entry name" value="SI:DKEY-61P9.11"/>
    <property type="match status" value="1"/>
</dbReference>
<comment type="pathway">
    <text evidence="2">Antibiotic biosynthesis; bacillaene biosynthesis.</text>
</comment>
<dbReference type="Pfam" id="PF14765">
    <property type="entry name" value="PS-DH"/>
    <property type="match status" value="1"/>
</dbReference>
<dbReference type="CDD" id="cd08953">
    <property type="entry name" value="KR_2_SDR_x"/>
    <property type="match status" value="1"/>
</dbReference>
<dbReference type="Pfam" id="PF22621">
    <property type="entry name" value="CurL-like_PKS_C"/>
    <property type="match status" value="1"/>
</dbReference>
<keyword evidence="4" id="KW-0597">Phosphoprotein</keyword>
<accession>A0A7X2H3Y2</accession>
<protein>
    <submittedName>
        <fullName evidence="10">SDR family NAD(P)-dependent oxidoreductase</fullName>
    </submittedName>
</protein>
<dbReference type="InterPro" id="IPR050091">
    <property type="entry name" value="PKS_NRPS_Biosynth_Enz"/>
</dbReference>
<dbReference type="PROSITE" id="PS52004">
    <property type="entry name" value="KS3_2"/>
    <property type="match status" value="1"/>
</dbReference>
<evidence type="ECO:0000256" key="4">
    <source>
        <dbReference type="ARBA" id="ARBA00022553"/>
    </source>
</evidence>
<dbReference type="PROSITE" id="PS00012">
    <property type="entry name" value="PHOSPHOPANTETHEINE"/>
    <property type="match status" value="1"/>
</dbReference>
<name>A0A7X2H3Y2_9BACL</name>
<dbReference type="Gene3D" id="1.10.1240.100">
    <property type="match status" value="1"/>
</dbReference>
<dbReference type="InterPro" id="IPR020806">
    <property type="entry name" value="PKS_PP-bd"/>
</dbReference>
<evidence type="ECO:0000256" key="5">
    <source>
        <dbReference type="ARBA" id="ARBA00022679"/>
    </source>
</evidence>
<dbReference type="InterPro" id="IPR014030">
    <property type="entry name" value="Ketoacyl_synth_N"/>
</dbReference>
<dbReference type="Gene3D" id="3.40.50.720">
    <property type="entry name" value="NAD(P)-binding Rossmann-like Domain"/>
    <property type="match status" value="1"/>
</dbReference>
<dbReference type="Pfam" id="PF21394">
    <property type="entry name" value="Beta-ketacyl_N"/>
    <property type="match status" value="1"/>
</dbReference>
<dbReference type="SMART" id="SM01294">
    <property type="entry name" value="PKS_PP_betabranch"/>
    <property type="match status" value="1"/>
</dbReference>
<evidence type="ECO:0000259" key="9">
    <source>
        <dbReference type="PROSITE" id="PS52019"/>
    </source>
</evidence>
<dbReference type="SMART" id="SM00822">
    <property type="entry name" value="PKS_KR"/>
    <property type="match status" value="1"/>
</dbReference>
<evidence type="ECO:0000256" key="2">
    <source>
        <dbReference type="ARBA" id="ARBA00004789"/>
    </source>
</evidence>
<dbReference type="GO" id="GO:0005886">
    <property type="term" value="C:plasma membrane"/>
    <property type="evidence" value="ECO:0007669"/>
    <property type="project" value="TreeGrafter"/>
</dbReference>
<feature type="region of interest" description="N-terminal hotdog fold" evidence="6">
    <location>
        <begin position="679"/>
        <end position="802"/>
    </location>
</feature>
<dbReference type="InterPro" id="IPR016039">
    <property type="entry name" value="Thiolase-like"/>
</dbReference>
<dbReference type="InterPro" id="IPR009081">
    <property type="entry name" value="PP-bd_ACP"/>
</dbReference>
<dbReference type="GO" id="GO:0071770">
    <property type="term" value="P:DIM/DIP cell wall layer assembly"/>
    <property type="evidence" value="ECO:0007669"/>
    <property type="project" value="TreeGrafter"/>
</dbReference>
<proteinExistence type="predicted"/>